<gene>
    <name evidence="14" type="primary">LOC101778499</name>
</gene>
<dbReference type="SUPFAM" id="SSF49785">
    <property type="entry name" value="Galactose-binding domain-like"/>
    <property type="match status" value="2"/>
</dbReference>
<dbReference type="GO" id="GO:0009827">
    <property type="term" value="P:plant-type cell wall modification"/>
    <property type="evidence" value="ECO:0000318"/>
    <property type="project" value="GO_Central"/>
</dbReference>
<dbReference type="Pfam" id="PF02140">
    <property type="entry name" value="SUEL_Lectin"/>
    <property type="match status" value="1"/>
</dbReference>
<feature type="domain" description="SUEL-type lectin" evidence="13">
    <location>
        <begin position="914"/>
        <end position="999"/>
    </location>
</feature>
<comment type="subcellular location">
    <subcellularLocation>
        <location evidence="2">Secreted</location>
        <location evidence="2">Extracellular space</location>
        <location evidence="2">Apoplast</location>
    </subcellularLocation>
</comment>
<dbReference type="Pfam" id="PF17834">
    <property type="entry name" value="GHD"/>
    <property type="match status" value="1"/>
</dbReference>
<dbReference type="GO" id="GO:0019388">
    <property type="term" value="P:galactose catabolic process"/>
    <property type="evidence" value="ECO:0000318"/>
    <property type="project" value="GO_Central"/>
</dbReference>
<sequence>MCLSLLQTTAYWALWLDDTEGFYRDIIAGPTIHDVDVCCSVWLIRNDYVLRVRRAHLANSTAPDFSLPRACASLPPSAPQFPVPTPLCSLLPASAMVAFSPSPPSRWPLPPRFLALPILLCLGCLAAPASVRAAGVLRQVVVGGGGGGTFFEPFNVTYDHRAVILGGERRMLVSAGLHYPRATPEMWPSLIAKCKEGGADVIETYIFWNGHEPVKGQYYFEGRFDIVKFAKLVAAEGLFLFLRIGPYACAEWNFGGFPVWLRDIPGIEFRTDNEPYKAEMQTFVTKIVNIMKEEKLYSWQGGPIILQQIENEYGNIQGRYGQAGKRYMLWAAQMALALDTGVPWVMCRQTDAPEQILDTCNAFYCDGFKPNSYNKPTIWTEDWDGWYADWGEPLPHRPVQDSAFAVARFYQRGGSLQNYYMYFGGTNFERTAGGPRQITSYDYDAPIDEYGILRQPKWGHLKDLHAAIKLCEPALTAVDGSPQYVKLGPMQEAHVYSSAKVHTNGSISGNGQICSAFLANIDEHKYVSVWIFGKSYSLPPWSVSILPDCENVAFNTARVGTQTSIFTVESGSPSYSSRHKRRSLPLIGGPYLSSTWWTSKEPIGKWGEGSFAAQGILEHLNVTKDISDYLSYTTSVNISDEDVAYWNSKGVLPSITIDQIRDVARVFVNGKLAGSKVGHWVSLNQPVQLVQGPNELTLLSEIVGLQNYGAFLEKDGAGFRGQVKLTGLSNGDIDLTNSLWTYQIGLKGEFSRIYSSENQGYAKWSSMQNDDKQTPFTWFKTMFDAPEGNDPVAIGLGSMGKGQAWVNGHLIGRYWSIVAPESGCPSSCNYAGAYSDSKCRSNCGMASQSWYHIPREWLQESGNLLVLFEETGGDPFQISLEAHYTKTICSKISETYYPPLYSWSRAANGRASVNTAAPELHLQCDEGHVISKITFASYGTPSGSCQNFSVGNCHASTTLDLVTEACVGQNKCSISVTNDVFGDPCRKVVKDLAVEAECSPPLATKESRDDM</sequence>
<evidence type="ECO:0000256" key="7">
    <source>
        <dbReference type="ARBA" id="ARBA00022729"/>
    </source>
</evidence>
<dbReference type="InterPro" id="IPR017853">
    <property type="entry name" value="GH"/>
</dbReference>
<dbReference type="GO" id="GO:0004565">
    <property type="term" value="F:beta-galactosidase activity"/>
    <property type="evidence" value="ECO:0000318"/>
    <property type="project" value="GO_Central"/>
</dbReference>
<dbReference type="FunFam" id="2.60.120.260:FF:000107">
    <property type="entry name" value="Beta-galactosidase"/>
    <property type="match status" value="1"/>
</dbReference>
<dbReference type="InterPro" id="IPR008979">
    <property type="entry name" value="Galactose-bd-like_sf"/>
</dbReference>
<dbReference type="GO" id="GO:0005773">
    <property type="term" value="C:vacuole"/>
    <property type="evidence" value="ECO:0000318"/>
    <property type="project" value="GO_Central"/>
</dbReference>
<dbReference type="EC" id="3.2.1.23" evidence="4 11"/>
<evidence type="ECO:0000256" key="12">
    <source>
        <dbReference type="RuleBase" id="RU003679"/>
    </source>
</evidence>
<dbReference type="eggNOG" id="KOG0496">
    <property type="taxonomic scope" value="Eukaryota"/>
</dbReference>
<evidence type="ECO:0000256" key="10">
    <source>
        <dbReference type="ARBA" id="ARBA00023295"/>
    </source>
</evidence>
<evidence type="ECO:0000256" key="8">
    <source>
        <dbReference type="ARBA" id="ARBA00022801"/>
    </source>
</evidence>
<dbReference type="HOGENOM" id="CLU_007853_4_0_1"/>
<dbReference type="Proteomes" id="UP000004995">
    <property type="component" value="Unassembled WGS sequence"/>
</dbReference>
<comment type="catalytic activity">
    <reaction evidence="1 11">
        <text>Hydrolysis of terminal non-reducing beta-D-galactose residues in beta-D-galactosides.</text>
        <dbReference type="EC" id="3.2.1.23"/>
    </reaction>
</comment>
<dbReference type="Pfam" id="PF21467">
    <property type="entry name" value="BetaGal_gal-bd"/>
    <property type="match status" value="1"/>
</dbReference>
<dbReference type="PRINTS" id="PR00742">
    <property type="entry name" value="GLHYDRLASE35"/>
</dbReference>
<evidence type="ECO:0000259" key="13">
    <source>
        <dbReference type="PROSITE" id="PS50228"/>
    </source>
</evidence>
<evidence type="ECO:0000256" key="11">
    <source>
        <dbReference type="RuleBase" id="RU000675"/>
    </source>
</evidence>
<dbReference type="GO" id="GO:0009505">
    <property type="term" value="C:plant-type cell wall"/>
    <property type="evidence" value="ECO:0000318"/>
    <property type="project" value="GO_Central"/>
</dbReference>
<dbReference type="InterPro" id="IPR041392">
    <property type="entry name" value="GHD"/>
</dbReference>
<dbReference type="InterPro" id="IPR019801">
    <property type="entry name" value="Glyco_hydro_35_CS"/>
</dbReference>
<dbReference type="Gene3D" id="2.60.120.740">
    <property type="match status" value="1"/>
</dbReference>
<proteinExistence type="inferred from homology"/>
<dbReference type="FunFam" id="3.20.20.80:FF:000006">
    <property type="entry name" value="Beta-galactosidase"/>
    <property type="match status" value="1"/>
</dbReference>
<dbReference type="EnsemblPlants" id="KQL16230">
    <property type="protein sequence ID" value="KQL16230"/>
    <property type="gene ID" value="SETIT_021080mg"/>
</dbReference>
<evidence type="ECO:0000256" key="9">
    <source>
        <dbReference type="ARBA" id="ARBA00023180"/>
    </source>
</evidence>
<dbReference type="InterPro" id="IPR043159">
    <property type="entry name" value="Lectin_gal-bd_sf"/>
</dbReference>
<evidence type="ECO:0000256" key="2">
    <source>
        <dbReference type="ARBA" id="ARBA00004271"/>
    </source>
</evidence>
<dbReference type="SUPFAM" id="SSF51445">
    <property type="entry name" value="(Trans)glycosidases"/>
    <property type="match status" value="1"/>
</dbReference>
<evidence type="ECO:0000256" key="3">
    <source>
        <dbReference type="ARBA" id="ARBA00009809"/>
    </source>
</evidence>
<evidence type="ECO:0000313" key="14">
    <source>
        <dbReference type="EnsemblPlants" id="KQL16230"/>
    </source>
</evidence>
<dbReference type="EMBL" id="AGNK02001904">
    <property type="status" value="NOT_ANNOTATED_CDS"/>
    <property type="molecule type" value="Genomic_DNA"/>
</dbReference>
<dbReference type="Pfam" id="PF01301">
    <property type="entry name" value="Glyco_hydro_35"/>
    <property type="match status" value="1"/>
</dbReference>
<keyword evidence="15" id="KW-1185">Reference proteome</keyword>
<keyword evidence="6" id="KW-0964">Secreted</keyword>
<dbReference type="PROSITE" id="PS50228">
    <property type="entry name" value="SUEL_LECTIN"/>
    <property type="match status" value="1"/>
</dbReference>
<dbReference type="GO" id="GO:0030246">
    <property type="term" value="F:carbohydrate binding"/>
    <property type="evidence" value="ECO:0007669"/>
    <property type="project" value="InterPro"/>
</dbReference>
<evidence type="ECO:0000256" key="1">
    <source>
        <dbReference type="ARBA" id="ARBA00001412"/>
    </source>
</evidence>
<dbReference type="AlphaFoldDB" id="K3Z3G2"/>
<dbReference type="OMA" id="KETIGTW"/>
<keyword evidence="9" id="KW-0325">Glycoprotein</keyword>
<dbReference type="Gene3D" id="3.20.20.80">
    <property type="entry name" value="Glycosidases"/>
    <property type="match status" value="1"/>
</dbReference>
<evidence type="ECO:0000256" key="6">
    <source>
        <dbReference type="ARBA" id="ARBA00022525"/>
    </source>
</evidence>
<evidence type="ECO:0000256" key="4">
    <source>
        <dbReference type="ARBA" id="ARBA00012756"/>
    </source>
</evidence>
<dbReference type="Gramene" id="KQL16230">
    <property type="protein sequence ID" value="KQL16230"/>
    <property type="gene ID" value="SETIT_021080mg"/>
</dbReference>
<dbReference type="FunFam" id="2.60.120.260:FF:000142">
    <property type="entry name" value="Beta-galactosidase"/>
    <property type="match status" value="1"/>
</dbReference>
<keyword evidence="10 11" id="KW-0326">Glycosidase</keyword>
<dbReference type="FunCoup" id="K3Z3G2">
    <property type="interactions" value="577"/>
</dbReference>
<organism evidence="14 15">
    <name type="scientific">Setaria italica</name>
    <name type="common">Foxtail millet</name>
    <name type="synonym">Panicum italicum</name>
    <dbReference type="NCBI Taxonomy" id="4555"/>
    <lineage>
        <taxon>Eukaryota</taxon>
        <taxon>Viridiplantae</taxon>
        <taxon>Streptophyta</taxon>
        <taxon>Embryophyta</taxon>
        <taxon>Tracheophyta</taxon>
        <taxon>Spermatophyta</taxon>
        <taxon>Magnoliopsida</taxon>
        <taxon>Liliopsida</taxon>
        <taxon>Poales</taxon>
        <taxon>Poaceae</taxon>
        <taxon>PACMAD clade</taxon>
        <taxon>Panicoideae</taxon>
        <taxon>Panicodae</taxon>
        <taxon>Paniceae</taxon>
        <taxon>Cenchrinae</taxon>
        <taxon>Setaria</taxon>
    </lineage>
</organism>
<reference evidence="15" key="1">
    <citation type="journal article" date="2012" name="Nat. Biotechnol.">
        <title>Reference genome sequence of the model plant Setaria.</title>
        <authorList>
            <person name="Bennetzen J.L."/>
            <person name="Schmutz J."/>
            <person name="Wang H."/>
            <person name="Percifield R."/>
            <person name="Hawkins J."/>
            <person name="Pontaroli A.C."/>
            <person name="Estep M."/>
            <person name="Feng L."/>
            <person name="Vaughn J.N."/>
            <person name="Grimwood J."/>
            <person name="Jenkins J."/>
            <person name="Barry K."/>
            <person name="Lindquist E."/>
            <person name="Hellsten U."/>
            <person name="Deshpande S."/>
            <person name="Wang X."/>
            <person name="Wu X."/>
            <person name="Mitros T."/>
            <person name="Triplett J."/>
            <person name="Yang X."/>
            <person name="Ye C.Y."/>
            <person name="Mauro-Herrera M."/>
            <person name="Wang L."/>
            <person name="Li P."/>
            <person name="Sharma M."/>
            <person name="Sharma R."/>
            <person name="Ronald P.C."/>
            <person name="Panaud O."/>
            <person name="Kellogg E.A."/>
            <person name="Brutnell T.P."/>
            <person name="Doust A.N."/>
            <person name="Tuskan G.A."/>
            <person name="Rokhsar D."/>
            <person name="Devos K.M."/>
        </authorList>
    </citation>
    <scope>NUCLEOTIDE SEQUENCE [LARGE SCALE GENOMIC DNA]</scope>
    <source>
        <strain evidence="15">cv. Yugu1</strain>
    </source>
</reference>
<evidence type="ECO:0000256" key="5">
    <source>
        <dbReference type="ARBA" id="ARBA00022523"/>
    </source>
</evidence>
<reference evidence="14" key="2">
    <citation type="submission" date="2018-08" db="UniProtKB">
        <authorList>
            <consortium name="EnsemblPlants"/>
        </authorList>
    </citation>
    <scope>IDENTIFICATION</scope>
    <source>
        <strain evidence="14">Yugu1</strain>
    </source>
</reference>
<dbReference type="GO" id="GO:0048046">
    <property type="term" value="C:apoplast"/>
    <property type="evidence" value="ECO:0007669"/>
    <property type="project" value="UniProtKB-SubCell"/>
</dbReference>
<accession>K3Z3G2</accession>
<protein>
    <recommendedName>
        <fullName evidence="4 11">Beta-galactosidase</fullName>
        <ecNumber evidence="4 11">3.2.1.23</ecNumber>
    </recommendedName>
</protein>
<dbReference type="Gene3D" id="2.60.120.260">
    <property type="entry name" value="Galactose-binding domain-like"/>
    <property type="match status" value="2"/>
</dbReference>
<name>K3Z3G2_SETIT</name>
<dbReference type="InterPro" id="IPR001944">
    <property type="entry name" value="Glycoside_Hdrlase_35"/>
</dbReference>
<dbReference type="InParanoid" id="K3Z3G2"/>
<dbReference type="PANTHER" id="PTHR23421">
    <property type="entry name" value="BETA-GALACTOSIDASE RELATED"/>
    <property type="match status" value="1"/>
</dbReference>
<dbReference type="InterPro" id="IPR048913">
    <property type="entry name" value="BetaGal_gal-bd"/>
</dbReference>
<dbReference type="FunFam" id="2.60.120.260:FF:000076">
    <property type="entry name" value="Beta-galactosidase"/>
    <property type="match status" value="1"/>
</dbReference>
<keyword evidence="5" id="KW-0052">Apoplast</keyword>
<keyword evidence="8 11" id="KW-0378">Hydrolase</keyword>
<dbReference type="STRING" id="4555.K3Z3G2"/>
<dbReference type="FunFam" id="2.60.120.740:FF:000002">
    <property type="entry name" value="Beta-galactosidase"/>
    <property type="match status" value="1"/>
</dbReference>
<keyword evidence="7" id="KW-0732">Signal</keyword>
<dbReference type="CDD" id="cd22842">
    <property type="entry name" value="Gal_Rha_Lectin_BGal"/>
    <property type="match status" value="1"/>
</dbReference>
<comment type="similarity">
    <text evidence="3 12">Belongs to the glycosyl hydrolase 35 family.</text>
</comment>
<dbReference type="InterPro" id="IPR000922">
    <property type="entry name" value="Lectin_gal-bd_dom"/>
</dbReference>
<dbReference type="PROSITE" id="PS01182">
    <property type="entry name" value="GLYCOSYL_HYDROL_F35"/>
    <property type="match status" value="1"/>
</dbReference>
<dbReference type="InterPro" id="IPR031330">
    <property type="entry name" value="Gly_Hdrlase_35_cat"/>
</dbReference>
<evidence type="ECO:0000313" key="15">
    <source>
        <dbReference type="Proteomes" id="UP000004995"/>
    </source>
</evidence>